<dbReference type="RefSeq" id="WP_121152546.1">
    <property type="nucleotide sequence ID" value="NZ_CP032829.1"/>
</dbReference>
<dbReference type="OrthoDB" id="5918037at2"/>
<dbReference type="AlphaFoldDB" id="A0A494TJH9"/>
<dbReference type="GO" id="GO:0003677">
    <property type="term" value="F:DNA binding"/>
    <property type="evidence" value="ECO:0007669"/>
    <property type="project" value="InterPro"/>
</dbReference>
<evidence type="ECO:0000259" key="1">
    <source>
        <dbReference type="Pfam" id="PF09722"/>
    </source>
</evidence>
<name>A0A494TJH9_SPHPE</name>
<dbReference type="Proteomes" id="UP000276254">
    <property type="component" value="Chromosome"/>
</dbReference>
<dbReference type="EMBL" id="CP032829">
    <property type="protein sequence ID" value="AYJ85921.1"/>
    <property type="molecule type" value="Genomic_DNA"/>
</dbReference>
<dbReference type="NCBIfam" id="TIGR02293">
    <property type="entry name" value="TAS_TIGR02293"/>
    <property type="match status" value="1"/>
</dbReference>
<keyword evidence="4" id="KW-1185">Reference proteome</keyword>
<dbReference type="KEGG" id="spha:D3Y57_07965"/>
<sequence>MATAFSLSNFLAADRLPRARVVAKGLPNKALRDLLADPAITITDLSRVIAPRRTLDRRLKERQSLTREESDRLAQFVLILDLAGQVFGERAIAMEWLRTPKKFLDNDNPLDLMNSATGAAVIEERLLQAKHSFFA</sequence>
<evidence type="ECO:0000313" key="3">
    <source>
        <dbReference type="EMBL" id="AYJ85921.1"/>
    </source>
</evidence>
<reference evidence="3 4" key="1">
    <citation type="submission" date="2018-09" db="EMBL/GenBank/DDBJ databases">
        <title>Sphingomonas peninsula sp. nov., isolated from fildes peninsula, Antarctic soil.</title>
        <authorList>
            <person name="Yingchao G."/>
        </authorList>
    </citation>
    <scope>NUCLEOTIDE SEQUENCE [LARGE SCALE GENOMIC DNA]</scope>
    <source>
        <strain evidence="3 4">YZ-8</strain>
    </source>
</reference>
<dbReference type="InterPro" id="IPR046847">
    <property type="entry name" value="Xre-like_HTH"/>
</dbReference>
<organism evidence="3 4">
    <name type="scientific">Sphingomonas paeninsulae</name>
    <dbReference type="NCBI Taxonomy" id="2319844"/>
    <lineage>
        <taxon>Bacteria</taxon>
        <taxon>Pseudomonadati</taxon>
        <taxon>Pseudomonadota</taxon>
        <taxon>Alphaproteobacteria</taxon>
        <taxon>Sphingomonadales</taxon>
        <taxon>Sphingomonadaceae</taxon>
        <taxon>Sphingomonas</taxon>
    </lineage>
</organism>
<dbReference type="Pfam" id="PF09722">
    <property type="entry name" value="Xre_MbcA_ParS_C"/>
    <property type="match status" value="1"/>
</dbReference>
<evidence type="ECO:0000313" key="4">
    <source>
        <dbReference type="Proteomes" id="UP000276254"/>
    </source>
</evidence>
<gene>
    <name evidence="3" type="ORF">D3Y57_07965</name>
</gene>
<dbReference type="InterPro" id="IPR011979">
    <property type="entry name" value="Antitox_Xre"/>
</dbReference>
<proteinExistence type="predicted"/>
<protein>
    <submittedName>
        <fullName evidence="3">DUF2384 domain-containing protein</fullName>
    </submittedName>
</protein>
<feature type="domain" description="Antitoxin Xre-like helix-turn-helix" evidence="2">
    <location>
        <begin position="18"/>
        <end position="77"/>
    </location>
</feature>
<evidence type="ECO:0000259" key="2">
    <source>
        <dbReference type="Pfam" id="PF20432"/>
    </source>
</evidence>
<dbReference type="InterPro" id="IPR024467">
    <property type="entry name" value="Xre/MbcA/ParS-like_toxin-bd"/>
</dbReference>
<accession>A0A494TJH9</accession>
<dbReference type="Pfam" id="PF20432">
    <property type="entry name" value="Xre-like-HTH"/>
    <property type="match status" value="1"/>
</dbReference>
<feature type="domain" description="Antitoxin Xre/MbcA/ParS-like toxin-binding" evidence="1">
    <location>
        <begin position="83"/>
        <end position="127"/>
    </location>
</feature>